<feature type="transmembrane region" description="Helical" evidence="2">
    <location>
        <begin position="70"/>
        <end position="87"/>
    </location>
</feature>
<feature type="compositionally biased region" description="Gly residues" evidence="1">
    <location>
        <begin position="190"/>
        <end position="201"/>
    </location>
</feature>
<dbReference type="Proteomes" id="UP001651050">
    <property type="component" value="Unassembled WGS sequence"/>
</dbReference>
<feature type="compositionally biased region" description="Basic and acidic residues" evidence="1">
    <location>
        <begin position="253"/>
        <end position="262"/>
    </location>
</feature>
<gene>
    <name evidence="4" type="ORF">M1843_19720</name>
</gene>
<organism evidence="4 5">
    <name type="scientific">Isoptericola peretonis</name>
    <dbReference type="NCBI Taxonomy" id="2918523"/>
    <lineage>
        <taxon>Bacteria</taxon>
        <taxon>Bacillati</taxon>
        <taxon>Actinomycetota</taxon>
        <taxon>Actinomycetes</taxon>
        <taxon>Micrococcales</taxon>
        <taxon>Promicromonosporaceae</taxon>
        <taxon>Isoptericola</taxon>
    </lineage>
</organism>
<comment type="caution">
    <text evidence="4">The sequence shown here is derived from an EMBL/GenBank/DDBJ whole genome shotgun (WGS) entry which is preliminary data.</text>
</comment>
<keyword evidence="5" id="KW-1185">Reference proteome</keyword>
<keyword evidence="2" id="KW-1133">Transmembrane helix</keyword>
<dbReference type="InterPro" id="IPR005182">
    <property type="entry name" value="YdbS-like_PH"/>
</dbReference>
<evidence type="ECO:0000256" key="1">
    <source>
        <dbReference type="SAM" id="MobiDB-lite"/>
    </source>
</evidence>
<dbReference type="Pfam" id="PF03703">
    <property type="entry name" value="bPH_2"/>
    <property type="match status" value="1"/>
</dbReference>
<evidence type="ECO:0000313" key="5">
    <source>
        <dbReference type="Proteomes" id="UP001651050"/>
    </source>
</evidence>
<sequence>MTTDERRQRETVRTHGHLRRYVLPNERVIVATRHHWAALLEPIATTVAAFLLVGTIVMATPLEVRGTVQWLWVAWFLVAGRLAWRWLEWRYEWFVATDKRLLLLYGLVVHKVAMMPLKKVTDMGYSRSPVGQVLGYGRFDMESAGQDQALRTIRYVPHPDATYRTLCDTLFTPGGPPPDDEDDAPSGGARPAGGNGQGGGPTVVPGRETSEGPRPVTQPIAVRPAHPAPRPSEAQPTAGAHPVTWKPTGATYEHPRSEHPRTDGAIVPDPFL</sequence>
<dbReference type="RefSeq" id="WP_416345914.1">
    <property type="nucleotide sequence ID" value="NZ_JALQCY010000008.1"/>
</dbReference>
<keyword evidence="2" id="KW-0472">Membrane</keyword>
<proteinExistence type="predicted"/>
<dbReference type="PANTHER" id="PTHR37938">
    <property type="entry name" value="BLL0215 PROTEIN"/>
    <property type="match status" value="1"/>
</dbReference>
<evidence type="ECO:0000256" key="2">
    <source>
        <dbReference type="SAM" id="Phobius"/>
    </source>
</evidence>
<feature type="transmembrane region" description="Helical" evidence="2">
    <location>
        <begin position="99"/>
        <end position="117"/>
    </location>
</feature>
<feature type="transmembrane region" description="Helical" evidence="2">
    <location>
        <begin position="36"/>
        <end position="58"/>
    </location>
</feature>
<reference evidence="4 5" key="1">
    <citation type="submission" date="2022-02" db="EMBL/GenBank/DDBJ databases">
        <title>The car tank lid bacteriome: a reservoir of bacteria with potential in bioremediation of fuel.</title>
        <authorList>
            <person name="Vidal-Verdu A."/>
            <person name="Gomez-Martinez D."/>
            <person name="Latorre-Perez A."/>
            <person name="Pereto J."/>
            <person name="Porcar M."/>
        </authorList>
    </citation>
    <scope>NUCLEOTIDE SEQUENCE [LARGE SCALE GENOMIC DNA]</scope>
    <source>
        <strain evidence="4 5">4D.3</strain>
    </source>
</reference>
<dbReference type="EMBL" id="JALQCY010000008">
    <property type="protein sequence ID" value="MCK9795980.1"/>
    <property type="molecule type" value="Genomic_DNA"/>
</dbReference>
<name>A0ABT0J920_9MICO</name>
<evidence type="ECO:0000259" key="3">
    <source>
        <dbReference type="Pfam" id="PF03703"/>
    </source>
</evidence>
<keyword evidence="2" id="KW-0812">Transmembrane</keyword>
<accession>A0ABT0J920</accession>
<dbReference type="PANTHER" id="PTHR37938:SF1">
    <property type="entry name" value="BLL0215 PROTEIN"/>
    <property type="match status" value="1"/>
</dbReference>
<feature type="domain" description="YdbS-like PH" evidence="3">
    <location>
        <begin position="89"/>
        <end position="161"/>
    </location>
</feature>
<protein>
    <submittedName>
        <fullName evidence="4">PH domain-containing protein</fullName>
    </submittedName>
</protein>
<feature type="region of interest" description="Disordered" evidence="1">
    <location>
        <begin position="167"/>
        <end position="272"/>
    </location>
</feature>
<evidence type="ECO:0000313" key="4">
    <source>
        <dbReference type="EMBL" id="MCK9795980.1"/>
    </source>
</evidence>